<evidence type="ECO:0000256" key="3">
    <source>
        <dbReference type="ARBA" id="ARBA00010907"/>
    </source>
</evidence>
<evidence type="ECO:0000313" key="11">
    <source>
        <dbReference type="EMBL" id="KAF3955753.1"/>
    </source>
</evidence>
<evidence type="ECO:0000256" key="1">
    <source>
        <dbReference type="ARBA" id="ARBA00004123"/>
    </source>
</evidence>
<dbReference type="EMBL" id="JRKL02003286">
    <property type="protein sequence ID" value="KAF3955753.1"/>
    <property type="molecule type" value="Genomic_DNA"/>
</dbReference>
<dbReference type="SMART" id="SM00913">
    <property type="entry name" value="IBN_N"/>
    <property type="match status" value="1"/>
</dbReference>
<keyword evidence="6" id="KW-0677">Repeat</keyword>
<evidence type="ECO:0000259" key="10">
    <source>
        <dbReference type="PROSITE" id="PS50166"/>
    </source>
</evidence>
<dbReference type="PANTHER" id="PTHR10527">
    <property type="entry name" value="IMPORTIN BETA"/>
    <property type="match status" value="1"/>
</dbReference>
<accession>A0A8J4VBX7</accession>
<dbReference type="Gene3D" id="1.25.10.10">
    <property type="entry name" value="Leucine-rich Repeat Variant"/>
    <property type="match status" value="1"/>
</dbReference>
<dbReference type="PROSITE" id="PS50166">
    <property type="entry name" value="IMPORTIN_B_NT"/>
    <property type="match status" value="1"/>
</dbReference>
<evidence type="ECO:0000313" key="12">
    <source>
        <dbReference type="Proteomes" id="UP000737018"/>
    </source>
</evidence>
<dbReference type="Proteomes" id="UP000737018">
    <property type="component" value="Unassembled WGS sequence"/>
</dbReference>
<protein>
    <recommendedName>
        <fullName evidence="10">Importin N-terminal domain-containing protein</fullName>
    </recommendedName>
</protein>
<dbReference type="OrthoDB" id="10263328at2759"/>
<evidence type="ECO:0000256" key="6">
    <source>
        <dbReference type="ARBA" id="ARBA00022737"/>
    </source>
</evidence>
<evidence type="ECO:0000256" key="8">
    <source>
        <dbReference type="ARBA" id="ARBA00023242"/>
    </source>
</evidence>
<evidence type="ECO:0000256" key="2">
    <source>
        <dbReference type="ARBA" id="ARBA00004496"/>
    </source>
</evidence>
<dbReference type="FunFam" id="1.25.10.10:FF:000027">
    <property type="entry name" value="Importin subunit beta-1"/>
    <property type="match status" value="1"/>
</dbReference>
<keyword evidence="5" id="KW-0963">Cytoplasm</keyword>
<keyword evidence="4" id="KW-0813">Transport</keyword>
<dbReference type="GO" id="GO:0005737">
    <property type="term" value="C:cytoplasm"/>
    <property type="evidence" value="ECO:0007669"/>
    <property type="project" value="UniProtKB-SubCell"/>
</dbReference>
<dbReference type="Pfam" id="PF03810">
    <property type="entry name" value="IBN_N"/>
    <property type="match status" value="1"/>
</dbReference>
<reference evidence="11" key="1">
    <citation type="submission" date="2020-03" db="EMBL/GenBank/DDBJ databases">
        <title>Castanea mollissima Vanexum genome sequencing.</title>
        <authorList>
            <person name="Staton M."/>
        </authorList>
    </citation>
    <scope>NUCLEOTIDE SEQUENCE</scope>
    <source>
        <tissue evidence="11">Leaf</tissue>
    </source>
</reference>
<dbReference type="InterPro" id="IPR001494">
    <property type="entry name" value="Importin-beta_N"/>
</dbReference>
<dbReference type="InterPro" id="IPR057672">
    <property type="entry name" value="TPR_IPO4/5"/>
</dbReference>
<dbReference type="InterPro" id="IPR007789">
    <property type="entry name" value="DUF688"/>
</dbReference>
<evidence type="ECO:0000256" key="7">
    <source>
        <dbReference type="ARBA" id="ARBA00022927"/>
    </source>
</evidence>
<dbReference type="InterPro" id="IPR011989">
    <property type="entry name" value="ARM-like"/>
</dbReference>
<keyword evidence="8" id="KW-0539">Nucleus</keyword>
<comment type="subcellular location">
    <subcellularLocation>
        <location evidence="2">Cytoplasm</location>
    </subcellularLocation>
    <subcellularLocation>
        <location evidence="1">Nucleus</location>
    </subcellularLocation>
</comment>
<dbReference type="InterPro" id="IPR058584">
    <property type="entry name" value="IMB1_TNPO1-like_TPR"/>
</dbReference>
<dbReference type="Pfam" id="PF25780">
    <property type="entry name" value="TPR_IPO5"/>
    <property type="match status" value="1"/>
</dbReference>
<feature type="region of interest" description="Disordered" evidence="9">
    <location>
        <begin position="1"/>
        <end position="78"/>
    </location>
</feature>
<feature type="compositionally biased region" description="Basic and acidic residues" evidence="9">
    <location>
        <begin position="56"/>
        <end position="72"/>
    </location>
</feature>
<dbReference type="AlphaFoldDB" id="A0A8J4VBX7"/>
<comment type="caution">
    <text evidence="11">The sequence shown here is derived from an EMBL/GenBank/DDBJ whole genome shotgun (WGS) entry which is preliminary data.</text>
</comment>
<dbReference type="Pfam" id="PF05097">
    <property type="entry name" value="DUF688"/>
    <property type="match status" value="1"/>
</dbReference>
<evidence type="ECO:0000256" key="4">
    <source>
        <dbReference type="ARBA" id="ARBA00022448"/>
    </source>
</evidence>
<proteinExistence type="inferred from homology"/>
<gene>
    <name evidence="11" type="ORF">CMV_019062</name>
</gene>
<evidence type="ECO:0000256" key="9">
    <source>
        <dbReference type="SAM" id="MobiDB-lite"/>
    </source>
</evidence>
<dbReference type="GO" id="GO:0031267">
    <property type="term" value="F:small GTPase binding"/>
    <property type="evidence" value="ECO:0007669"/>
    <property type="project" value="InterPro"/>
</dbReference>
<dbReference type="GO" id="GO:0006606">
    <property type="term" value="P:protein import into nucleus"/>
    <property type="evidence" value="ECO:0007669"/>
    <property type="project" value="InterPro"/>
</dbReference>
<dbReference type="SUPFAM" id="SSF48371">
    <property type="entry name" value="ARM repeat"/>
    <property type="match status" value="1"/>
</dbReference>
<evidence type="ECO:0000256" key="5">
    <source>
        <dbReference type="ARBA" id="ARBA00022490"/>
    </source>
</evidence>
<dbReference type="InterPro" id="IPR040122">
    <property type="entry name" value="Importin_beta"/>
</dbReference>
<name>A0A8J4VBX7_9ROSI</name>
<keyword evidence="12" id="KW-1185">Reference proteome</keyword>
<dbReference type="Pfam" id="PF13513">
    <property type="entry name" value="HEAT_EZ"/>
    <property type="match status" value="1"/>
</dbReference>
<dbReference type="Pfam" id="PF25574">
    <property type="entry name" value="TPR_IMB1"/>
    <property type="match status" value="1"/>
</dbReference>
<organism evidence="11 12">
    <name type="scientific">Castanea mollissima</name>
    <name type="common">Chinese chestnut</name>
    <dbReference type="NCBI Taxonomy" id="60419"/>
    <lineage>
        <taxon>Eukaryota</taxon>
        <taxon>Viridiplantae</taxon>
        <taxon>Streptophyta</taxon>
        <taxon>Embryophyta</taxon>
        <taxon>Tracheophyta</taxon>
        <taxon>Spermatophyta</taxon>
        <taxon>Magnoliopsida</taxon>
        <taxon>eudicotyledons</taxon>
        <taxon>Gunneridae</taxon>
        <taxon>Pentapetalae</taxon>
        <taxon>rosids</taxon>
        <taxon>fabids</taxon>
        <taxon>Fagales</taxon>
        <taxon>Fagaceae</taxon>
        <taxon>Castanea</taxon>
    </lineage>
</organism>
<sequence length="1144" mass="127686">MNSKYPRKLNFNAPLLSTRRTGGYTDEEQSCTNSRGMLANASDDRIPFSWEQAPGKPKDLDRGDTSEVETPRPRLPPCLWHPDIEAMSNDYPHDANDDDAVDDIDDLDDGCDGDVDDDYEDDAAFSDAMDVFSLSEAIDIVTKAEKVQEFDSLKLKLAESRGSESPNFIIRRFLPDATALAASSALAFSKSFNKRPPRECNIPGACELNPVIGQSYASPKGCGLDILFPWRMKHKLCGVKSPIRQDSLNVQPQYREKPKKHSSSSSSLRFLRMALEITQFLLSAQSPDANVRTEAEANLTRFQEQNLPSFLLSLSVELANDEKPIESRRLAGIVLKNSLDAKDAVRKENLVQKWMEIDISIKSQIKDLLLRTLGSAATEARHTSAQVIAKIASIEIPKKQWPELIASLLTNMTHQDRPASLKQATLETLGYVCEEISHEDLVQDEVNSVLTAVVQGMNLAEHSPEVRLAATKALYNALDFAQTNFENDMERSYIMKMVCETAISKEVEIRQVAFECLVSIASTYYEKLEPYMQALFELTSNAVKGDEEAVALQAIEFWSSICDEEIELQEYENPESGDSEPPNSHFIEKALSSLVPMLLETLLKQEEDQDQDDSIWNLSMAGGTCLGLVARTVGDAIVPLVMPFIEANISKQDWHCREAATYAFGSILEGPTIDKLTPLVHAGLDFMLKAMKDENNHVRDTTAWTLGRIFELLHCPASGFSVISSDNIRQVLSVLMESINDTPNVAEKVCGAIYYLAQGYEDAVPSSSLLTPFLTEIITYLIRTADRTDGGDSKLRSSAYETLNEVIRCSNVAETSRIIEHLLPVIMNKLEQTLQLQIVSTDDREKQGDLQASLCGVLQVIIQKLSSTDETKHIILQEADKIMTLFLRVFACRSSTVHEEAMLAIGALAYACGPNFENYMREFYPYLEMGLQNFEEYQVCSITVGVVGDICRALDDKVLQFCDGIMKHLLNDLGSNELHRSVKPPIFSCFGDIALAIGEHFERYVSYAVTAMQQASQICAQIDVNDEEFMEYGNQLRRSIFEAYSGILQGFKNSKPEVMSPYAPHLLQFIELVFLDRQRDESVTKAAVAVMGDLADALGPNTKLLFRNCAFYIEFLGECLQSDDEQLKETATWTQGMIGRVMVS</sequence>
<comment type="similarity">
    <text evidence="3">Belongs to the importin beta family. Importin beta-1 subfamily.</text>
</comment>
<keyword evidence="7" id="KW-0653">Protein transport</keyword>
<feature type="domain" description="Importin N-terminal" evidence="10">
    <location>
        <begin position="295"/>
        <end position="375"/>
    </location>
</feature>
<dbReference type="InterPro" id="IPR016024">
    <property type="entry name" value="ARM-type_fold"/>
</dbReference>